<dbReference type="Pfam" id="PF06295">
    <property type="entry name" value="ZapG-like"/>
    <property type="match status" value="1"/>
</dbReference>
<comment type="caution">
    <text evidence="3">The sequence shown here is derived from an EMBL/GenBank/DDBJ whole genome shotgun (WGS) entry which is preliminary data.</text>
</comment>
<keyword evidence="2" id="KW-1133">Transmembrane helix</keyword>
<dbReference type="EMBL" id="JBELOE010000259">
    <property type="protein sequence ID" value="MER2493312.1"/>
    <property type="molecule type" value="Genomic_DNA"/>
</dbReference>
<proteinExistence type="predicted"/>
<gene>
    <name evidence="3" type="ORF">ABS311_15640</name>
</gene>
<evidence type="ECO:0000313" key="3">
    <source>
        <dbReference type="EMBL" id="MER2493312.1"/>
    </source>
</evidence>
<organism evidence="3 4">
    <name type="scientific">Catenovulum sediminis</name>
    <dbReference type="NCBI Taxonomy" id="1740262"/>
    <lineage>
        <taxon>Bacteria</taxon>
        <taxon>Pseudomonadati</taxon>
        <taxon>Pseudomonadota</taxon>
        <taxon>Gammaproteobacteria</taxon>
        <taxon>Alteromonadales</taxon>
        <taxon>Alteromonadaceae</taxon>
        <taxon>Catenovulum</taxon>
    </lineage>
</organism>
<dbReference type="InterPro" id="IPR009386">
    <property type="entry name" value="ZapG-like"/>
</dbReference>
<keyword evidence="4" id="KW-1185">Reference proteome</keyword>
<protein>
    <submittedName>
        <fullName evidence="3">DUF1043 family protein</fullName>
    </submittedName>
</protein>
<dbReference type="Proteomes" id="UP001467690">
    <property type="component" value="Unassembled WGS sequence"/>
</dbReference>
<evidence type="ECO:0000256" key="1">
    <source>
        <dbReference type="SAM" id="MobiDB-lite"/>
    </source>
</evidence>
<feature type="transmembrane region" description="Helical" evidence="2">
    <location>
        <begin position="6"/>
        <end position="24"/>
    </location>
</feature>
<keyword evidence="2" id="KW-0472">Membrane</keyword>
<accession>A0ABV1RKU9</accession>
<evidence type="ECO:0000256" key="2">
    <source>
        <dbReference type="SAM" id="Phobius"/>
    </source>
</evidence>
<reference evidence="3 4" key="1">
    <citation type="submission" date="2024-06" db="EMBL/GenBank/DDBJ databases">
        <authorList>
            <person name="Chen R.Y."/>
        </authorList>
    </citation>
    <scope>NUCLEOTIDE SEQUENCE [LARGE SCALE GENOMIC DNA]</scope>
    <source>
        <strain evidence="3 4">D2</strain>
    </source>
</reference>
<name>A0ABV1RKU9_9ALTE</name>
<sequence>MTWLEGTIIFVVGFIVGLLVMRLIPQLSGKNHQLSEQLNDHIKAQESFKKDVDSYLASVNDAMQNIAKQATQAADESQQRFSELAAVQKEHKEFVPFFGAETASIMQQSRPVESLSKTLNEGQAEAIPRDYSDSKMGWFSAEDKK</sequence>
<keyword evidence="2" id="KW-0812">Transmembrane</keyword>
<feature type="region of interest" description="Disordered" evidence="1">
    <location>
        <begin position="114"/>
        <end position="145"/>
    </location>
</feature>
<dbReference type="RefSeq" id="WP_143870573.1">
    <property type="nucleotide sequence ID" value="NZ_CP041660.1"/>
</dbReference>
<evidence type="ECO:0000313" key="4">
    <source>
        <dbReference type="Proteomes" id="UP001467690"/>
    </source>
</evidence>